<accession>A0ABT4W8T1</accession>
<dbReference type="RefSeq" id="WP_271334725.1">
    <property type="nucleotide sequence ID" value="NZ_JAMZNK010000005.1"/>
</dbReference>
<protein>
    <submittedName>
        <fullName evidence="1">Uncharacterized protein</fullName>
    </submittedName>
</protein>
<comment type="caution">
    <text evidence="1">The sequence shown here is derived from an EMBL/GenBank/DDBJ whole genome shotgun (WGS) entry which is preliminary data.</text>
</comment>
<reference evidence="1 2" key="1">
    <citation type="journal article" date="2023" name="Chemosphere">
        <title>Whole genome analysis of Flavobacterium aziz-sancarii sp. nov., isolated from Ardley Island (Antarctica), revealed a rich resistome and bioremediation potential.</title>
        <authorList>
            <person name="Otur C."/>
            <person name="Okay S."/>
            <person name="Kurt-Kizildogan A."/>
        </authorList>
    </citation>
    <scope>NUCLEOTIDE SEQUENCE [LARGE SCALE GENOMIC DNA]</scope>
    <source>
        <strain evidence="1 2">AC</strain>
    </source>
</reference>
<evidence type="ECO:0000313" key="2">
    <source>
        <dbReference type="Proteomes" id="UP001212170"/>
    </source>
</evidence>
<name>A0ABT4W8T1_9FLAO</name>
<proteinExistence type="predicted"/>
<keyword evidence="2" id="KW-1185">Reference proteome</keyword>
<evidence type="ECO:0000313" key="1">
    <source>
        <dbReference type="EMBL" id="MDA6068891.1"/>
    </source>
</evidence>
<gene>
    <name evidence="1" type="ORF">NJT12_04580</name>
</gene>
<dbReference type="EMBL" id="JAMZNK010000005">
    <property type="protein sequence ID" value="MDA6068891.1"/>
    <property type="molecule type" value="Genomic_DNA"/>
</dbReference>
<dbReference type="Proteomes" id="UP001212170">
    <property type="component" value="Unassembled WGS sequence"/>
</dbReference>
<sequence length="163" mass="18519">MIEKFLSLLLLILCSQVKSQNATAQSREIEDNSISYQLFTKCFDNLNQGSEILEKYPALKDAKLCSLLYCMHLLAYPEKDIQFAAENRLIGIATQLYNENTPAILIMGLDSSRTAKERNKNLEDDNNIVYISYGECTNPAFLREGADIVNKQTMQLINKNSLR</sequence>
<organism evidence="1 2">
    <name type="scientific">Flavobacterium azizsancarii</name>
    <dbReference type="NCBI Taxonomy" id="2961580"/>
    <lineage>
        <taxon>Bacteria</taxon>
        <taxon>Pseudomonadati</taxon>
        <taxon>Bacteroidota</taxon>
        <taxon>Flavobacteriia</taxon>
        <taxon>Flavobacteriales</taxon>
        <taxon>Flavobacteriaceae</taxon>
        <taxon>Flavobacterium</taxon>
    </lineage>
</organism>